<reference evidence="1" key="2">
    <citation type="journal article" date="2015" name="Fish Shellfish Immunol.">
        <title>Early steps in the European eel (Anguilla anguilla)-Vibrio vulnificus interaction in the gills: Role of the RtxA13 toxin.</title>
        <authorList>
            <person name="Callol A."/>
            <person name="Pajuelo D."/>
            <person name="Ebbesson L."/>
            <person name="Teles M."/>
            <person name="MacKenzie S."/>
            <person name="Amaro C."/>
        </authorList>
    </citation>
    <scope>NUCLEOTIDE SEQUENCE</scope>
</reference>
<protein>
    <submittedName>
        <fullName evidence="1">Uncharacterized protein</fullName>
    </submittedName>
</protein>
<organism evidence="1">
    <name type="scientific">Anguilla anguilla</name>
    <name type="common">European freshwater eel</name>
    <name type="synonym">Muraena anguilla</name>
    <dbReference type="NCBI Taxonomy" id="7936"/>
    <lineage>
        <taxon>Eukaryota</taxon>
        <taxon>Metazoa</taxon>
        <taxon>Chordata</taxon>
        <taxon>Craniata</taxon>
        <taxon>Vertebrata</taxon>
        <taxon>Euteleostomi</taxon>
        <taxon>Actinopterygii</taxon>
        <taxon>Neopterygii</taxon>
        <taxon>Teleostei</taxon>
        <taxon>Anguilliformes</taxon>
        <taxon>Anguillidae</taxon>
        <taxon>Anguilla</taxon>
    </lineage>
</organism>
<reference evidence="1" key="1">
    <citation type="submission" date="2014-11" db="EMBL/GenBank/DDBJ databases">
        <authorList>
            <person name="Amaro Gonzalez C."/>
        </authorList>
    </citation>
    <scope>NUCLEOTIDE SEQUENCE</scope>
</reference>
<accession>A0A0E9W1R5</accession>
<sequence length="40" mass="4379">MQIIVIDGVVLSFCVQSLKLSQECTFLITVVILLLDASLL</sequence>
<name>A0A0E9W1R5_ANGAN</name>
<dbReference type="EMBL" id="GBXM01024290">
    <property type="protein sequence ID" value="JAH84287.1"/>
    <property type="molecule type" value="Transcribed_RNA"/>
</dbReference>
<dbReference type="AlphaFoldDB" id="A0A0E9W1R5"/>
<proteinExistence type="predicted"/>
<evidence type="ECO:0000313" key="1">
    <source>
        <dbReference type="EMBL" id="JAH84287.1"/>
    </source>
</evidence>